<organism evidence="1">
    <name type="scientific">marine sediment metagenome</name>
    <dbReference type="NCBI Taxonomy" id="412755"/>
    <lineage>
        <taxon>unclassified sequences</taxon>
        <taxon>metagenomes</taxon>
        <taxon>ecological metagenomes</taxon>
    </lineage>
</organism>
<sequence>MSYLTDNGISMASDSNITLKNNFEVIENRPYIKTKYFKAESIGVSVWGELFIKKLDFWNWFEQEMKKFLQTNSSKSKFAVHLANELNDIITFENKRINRKITNSS</sequence>
<dbReference type="EMBL" id="LAZR01013233">
    <property type="protein sequence ID" value="KKM22908.1"/>
    <property type="molecule type" value="Genomic_DNA"/>
</dbReference>
<name>A0A0F9KL59_9ZZZZ</name>
<accession>A0A0F9KL59</accession>
<gene>
    <name evidence="1" type="ORF">LCGC14_1620530</name>
</gene>
<proteinExistence type="predicted"/>
<evidence type="ECO:0000313" key="1">
    <source>
        <dbReference type="EMBL" id="KKM22908.1"/>
    </source>
</evidence>
<dbReference type="AlphaFoldDB" id="A0A0F9KL59"/>
<comment type="caution">
    <text evidence="1">The sequence shown here is derived from an EMBL/GenBank/DDBJ whole genome shotgun (WGS) entry which is preliminary data.</text>
</comment>
<reference evidence="1" key="1">
    <citation type="journal article" date="2015" name="Nature">
        <title>Complex archaea that bridge the gap between prokaryotes and eukaryotes.</title>
        <authorList>
            <person name="Spang A."/>
            <person name="Saw J.H."/>
            <person name="Jorgensen S.L."/>
            <person name="Zaremba-Niedzwiedzka K."/>
            <person name="Martijn J."/>
            <person name="Lind A.E."/>
            <person name="van Eijk R."/>
            <person name="Schleper C."/>
            <person name="Guy L."/>
            <person name="Ettema T.J."/>
        </authorList>
    </citation>
    <scope>NUCLEOTIDE SEQUENCE</scope>
</reference>
<protein>
    <submittedName>
        <fullName evidence="1">Uncharacterized protein</fullName>
    </submittedName>
</protein>